<dbReference type="STRING" id="44742.AXF13_05450"/>
<reference evidence="11" key="1">
    <citation type="submission" date="2016-02" db="EMBL/GenBank/DDBJ databases">
        <authorList>
            <person name="Holder M.E."/>
            <person name="Ajami N.J."/>
            <person name="Petrosino J.F."/>
        </authorList>
    </citation>
    <scope>NUCLEOTIDE SEQUENCE [LARGE SCALE GENOMIC DNA]</scope>
    <source>
        <strain evidence="11">CCUG 45958</strain>
    </source>
</reference>
<keyword evidence="8" id="KW-0732">Signal</keyword>
<dbReference type="Proteomes" id="UP000069241">
    <property type="component" value="Chromosome"/>
</dbReference>
<evidence type="ECO:0000256" key="3">
    <source>
        <dbReference type="ARBA" id="ARBA00022723"/>
    </source>
</evidence>
<keyword evidence="11" id="KW-1185">Reference proteome</keyword>
<dbReference type="GO" id="GO:0016020">
    <property type="term" value="C:membrane"/>
    <property type="evidence" value="ECO:0007669"/>
    <property type="project" value="TreeGrafter"/>
</dbReference>
<dbReference type="Pfam" id="PF01435">
    <property type="entry name" value="Peptidase_M48"/>
    <property type="match status" value="1"/>
</dbReference>
<dbReference type="Pfam" id="PF13432">
    <property type="entry name" value="TPR_16"/>
    <property type="match status" value="1"/>
</dbReference>
<dbReference type="GO" id="GO:0051603">
    <property type="term" value="P:proteolysis involved in protein catabolic process"/>
    <property type="evidence" value="ECO:0007669"/>
    <property type="project" value="TreeGrafter"/>
</dbReference>
<dbReference type="SMART" id="SM00028">
    <property type="entry name" value="TPR"/>
    <property type="match status" value="4"/>
</dbReference>
<evidence type="ECO:0000256" key="1">
    <source>
        <dbReference type="ARBA" id="ARBA00001947"/>
    </source>
</evidence>
<evidence type="ECO:0000256" key="6">
    <source>
        <dbReference type="ARBA" id="ARBA00023049"/>
    </source>
</evidence>
<dbReference type="InterPro" id="IPR019734">
    <property type="entry name" value="TPR_rpt"/>
</dbReference>
<feature type="domain" description="Peptidase M48" evidence="9">
    <location>
        <begin position="69"/>
        <end position="251"/>
    </location>
</feature>
<evidence type="ECO:0000256" key="5">
    <source>
        <dbReference type="ARBA" id="ARBA00022833"/>
    </source>
</evidence>
<dbReference type="Gene3D" id="1.25.40.10">
    <property type="entry name" value="Tetratricopeptide repeat domain"/>
    <property type="match status" value="1"/>
</dbReference>
<evidence type="ECO:0000256" key="8">
    <source>
        <dbReference type="SAM" id="SignalP"/>
    </source>
</evidence>
<proteinExistence type="predicted"/>
<comment type="cofactor">
    <cofactor evidence="1">
        <name>Zn(2+)</name>
        <dbReference type="ChEBI" id="CHEBI:29105"/>
    </cofactor>
</comment>
<dbReference type="GO" id="GO:0004222">
    <property type="term" value="F:metalloendopeptidase activity"/>
    <property type="evidence" value="ECO:0007669"/>
    <property type="project" value="InterPro"/>
</dbReference>
<feature type="chain" id="PRO_5007141283" description="Peptidase M48 domain-containing protein" evidence="8">
    <location>
        <begin position="33"/>
        <end position="470"/>
    </location>
</feature>
<evidence type="ECO:0000313" key="11">
    <source>
        <dbReference type="Proteomes" id="UP000069241"/>
    </source>
</evidence>
<keyword evidence="2" id="KW-0645">Protease</keyword>
<sequence>MSFRCFAARRWTALLVLLAFLLPQLCPVPARAFFFGGVSIKDEKEMGHKFDVMVRSSLPVVEDPEVSQYVKYLLDRLVKALPPQPYSFKATVVLHNSLNAFAVPGGYVFVFTGMIMNLDREDELAGVLAHELAHVTQRHVAARLERAQYLTVGSLLLAIAGVAAGGPGGGALAIGAMGAGQSAMLNYSRVDESEADHIGLQYLTAAGYPPSGMVGGFKVLRQKSWMSGTSVPTYLSTHPAIGDRINGLQARIQTMPADIRDRKLDNRRFTRVKTLLWARYGDEQAALQRFSGKDGLSSMGRGIVLARQNKINEASTAFDQALAAAPSDPLVLREAGAFHYRKGDMGRADGLLRQAMRLDPRDYMASFFYARMLDETGRQAQADKYYTEVLRYVPEDAEVHESYARSLGKAGKNLDAYIHMTYSALYSNNKKQTERYFNQAKALANRSPDKRQFQRLEAAYKERKEIWDKS</sequence>
<accession>A0A109W407</accession>
<dbReference type="PANTHER" id="PTHR22726">
    <property type="entry name" value="METALLOENDOPEPTIDASE OMA1"/>
    <property type="match status" value="1"/>
</dbReference>
<dbReference type="KEGG" id="dfi:AXF13_05450"/>
<keyword evidence="3" id="KW-0479">Metal-binding</keyword>
<gene>
    <name evidence="10" type="ORF">AXF13_05450</name>
</gene>
<feature type="signal peptide" evidence="8">
    <location>
        <begin position="1"/>
        <end position="32"/>
    </location>
</feature>
<keyword evidence="7" id="KW-0802">TPR repeat</keyword>
<evidence type="ECO:0000256" key="2">
    <source>
        <dbReference type="ARBA" id="ARBA00022670"/>
    </source>
</evidence>
<organism evidence="10 11">
    <name type="scientific">Desulfovibrio fairfieldensis</name>
    <dbReference type="NCBI Taxonomy" id="44742"/>
    <lineage>
        <taxon>Bacteria</taxon>
        <taxon>Pseudomonadati</taxon>
        <taxon>Thermodesulfobacteriota</taxon>
        <taxon>Desulfovibrionia</taxon>
        <taxon>Desulfovibrionales</taxon>
        <taxon>Desulfovibrionaceae</taxon>
        <taxon>Desulfovibrio</taxon>
    </lineage>
</organism>
<evidence type="ECO:0000259" key="9">
    <source>
        <dbReference type="Pfam" id="PF01435"/>
    </source>
</evidence>
<dbReference type="AlphaFoldDB" id="A0A109W407"/>
<dbReference type="EMBL" id="CP014229">
    <property type="protein sequence ID" value="AMD89601.1"/>
    <property type="molecule type" value="Genomic_DNA"/>
</dbReference>
<dbReference type="SUPFAM" id="SSF48452">
    <property type="entry name" value="TPR-like"/>
    <property type="match status" value="1"/>
</dbReference>
<dbReference type="Gene3D" id="3.30.2010.10">
    <property type="entry name" value="Metalloproteases ('zincins'), catalytic domain"/>
    <property type="match status" value="1"/>
</dbReference>
<feature type="repeat" description="TPR" evidence="7">
    <location>
        <begin position="329"/>
        <end position="362"/>
    </location>
</feature>
<dbReference type="InterPro" id="IPR011990">
    <property type="entry name" value="TPR-like_helical_dom_sf"/>
</dbReference>
<keyword evidence="5" id="KW-0862">Zinc</keyword>
<keyword evidence="6" id="KW-0482">Metalloprotease</keyword>
<keyword evidence="4" id="KW-0378">Hydrolase</keyword>
<evidence type="ECO:0000256" key="7">
    <source>
        <dbReference type="PROSITE-ProRule" id="PRU00339"/>
    </source>
</evidence>
<dbReference type="CDD" id="cd07333">
    <property type="entry name" value="M48C_bepA_like"/>
    <property type="match status" value="1"/>
</dbReference>
<name>A0A109W407_9BACT</name>
<dbReference type="RefSeq" id="WP_062251955.1">
    <property type="nucleotide sequence ID" value="NZ_CP014229.1"/>
</dbReference>
<dbReference type="InterPro" id="IPR001915">
    <property type="entry name" value="Peptidase_M48"/>
</dbReference>
<dbReference type="PANTHER" id="PTHR22726:SF1">
    <property type="entry name" value="METALLOENDOPEPTIDASE OMA1, MITOCHONDRIAL"/>
    <property type="match status" value="1"/>
</dbReference>
<dbReference type="PROSITE" id="PS50005">
    <property type="entry name" value="TPR"/>
    <property type="match status" value="1"/>
</dbReference>
<dbReference type="GO" id="GO:0046872">
    <property type="term" value="F:metal ion binding"/>
    <property type="evidence" value="ECO:0007669"/>
    <property type="project" value="UniProtKB-KW"/>
</dbReference>
<evidence type="ECO:0000256" key="4">
    <source>
        <dbReference type="ARBA" id="ARBA00022801"/>
    </source>
</evidence>
<evidence type="ECO:0000313" key="10">
    <source>
        <dbReference type="EMBL" id="AMD89601.1"/>
    </source>
</evidence>
<dbReference type="InterPro" id="IPR051156">
    <property type="entry name" value="Mito/Outer_Membr_Metalloprot"/>
</dbReference>
<protein>
    <recommendedName>
        <fullName evidence="9">Peptidase M48 domain-containing protein</fullName>
    </recommendedName>
</protein>